<keyword evidence="3" id="KW-1185">Reference proteome</keyword>
<comment type="caution">
    <text evidence="2">The sequence shown here is derived from an EMBL/GenBank/DDBJ whole genome shotgun (WGS) entry which is preliminary data.</text>
</comment>
<protein>
    <recommendedName>
        <fullName evidence="4">Lipoprotein</fullName>
    </recommendedName>
</protein>
<evidence type="ECO:0008006" key="4">
    <source>
        <dbReference type="Google" id="ProtNLM"/>
    </source>
</evidence>
<dbReference type="Proteomes" id="UP000078407">
    <property type="component" value="Unassembled WGS sequence"/>
</dbReference>
<reference evidence="2 3" key="1">
    <citation type="submission" date="2016-04" db="EMBL/GenBank/DDBJ databases">
        <title>ATOL: Assembling a taxonomically balanced genome-scale reconstruction of the evolutionary history of the Enterobacteriaceae.</title>
        <authorList>
            <person name="Plunkett G.III."/>
            <person name="Neeno-Eckwall E.C."/>
            <person name="Glasner J.D."/>
            <person name="Perna N.T."/>
        </authorList>
    </citation>
    <scope>NUCLEOTIDE SEQUENCE [LARGE SCALE GENOMIC DNA]</scope>
    <source>
        <strain evidence="2 3">ATCC 51602</strain>
    </source>
</reference>
<feature type="compositionally biased region" description="Basic and acidic residues" evidence="1">
    <location>
        <begin position="95"/>
        <end position="117"/>
    </location>
</feature>
<gene>
    <name evidence="2" type="ORF">M976_00965</name>
</gene>
<name>A0ABX2WCU4_9ENTR</name>
<evidence type="ECO:0000313" key="3">
    <source>
        <dbReference type="Proteomes" id="UP000078407"/>
    </source>
</evidence>
<dbReference type="EMBL" id="LXEQ01000017">
    <property type="protein sequence ID" value="OAT30582.1"/>
    <property type="molecule type" value="Genomic_DNA"/>
</dbReference>
<accession>A0ABX2WCU4</accession>
<evidence type="ECO:0000313" key="2">
    <source>
        <dbReference type="EMBL" id="OAT30582.1"/>
    </source>
</evidence>
<evidence type="ECO:0000256" key="1">
    <source>
        <dbReference type="SAM" id="MobiDB-lite"/>
    </source>
</evidence>
<proteinExistence type="predicted"/>
<sequence length="135" mass="15494">MFKDFFESCYGWQSRLNYRDTLREFDNHRAGSGNNMAYKYALILLIPLAIIGCSSTDTSGYDGHKTISPAETNEALMMRSQYPDQYYGRENLTTEQRREISEKMRADRLEARGRQDNSTDSGDGFGQSVPQGFYN</sequence>
<feature type="region of interest" description="Disordered" evidence="1">
    <location>
        <begin position="89"/>
        <end position="135"/>
    </location>
</feature>
<organism evidence="2 3">
    <name type="scientific">Buttiauxella ferragutiae ATCC 51602</name>
    <dbReference type="NCBI Taxonomy" id="1354252"/>
    <lineage>
        <taxon>Bacteria</taxon>
        <taxon>Pseudomonadati</taxon>
        <taxon>Pseudomonadota</taxon>
        <taxon>Gammaproteobacteria</taxon>
        <taxon>Enterobacterales</taxon>
        <taxon>Enterobacteriaceae</taxon>
        <taxon>Buttiauxella</taxon>
    </lineage>
</organism>